<dbReference type="EMBL" id="LIAE01009414">
    <property type="protein sequence ID" value="PAV69877.1"/>
    <property type="molecule type" value="Genomic_DNA"/>
</dbReference>
<reference evidence="1 2" key="1">
    <citation type="journal article" date="2017" name="Curr. Biol.">
        <title>Genome architecture and evolution of a unichromosomal asexual nematode.</title>
        <authorList>
            <person name="Fradin H."/>
            <person name="Zegar C."/>
            <person name="Gutwein M."/>
            <person name="Lucas J."/>
            <person name="Kovtun M."/>
            <person name="Corcoran D."/>
            <person name="Baugh L.R."/>
            <person name="Kiontke K."/>
            <person name="Gunsalus K."/>
            <person name="Fitch D.H."/>
            <person name="Piano F."/>
        </authorList>
    </citation>
    <scope>NUCLEOTIDE SEQUENCE [LARGE SCALE GENOMIC DNA]</scope>
    <source>
        <strain evidence="1">PF1309</strain>
    </source>
</reference>
<sequence length="220" mass="24193">MLQVCQQSIEFLVAQHLGGEPGHLGLRPVPQALRIANVLAQECRLKVFAHLDRCQAANAGDLERPLFRADAARLGLGPYQIERPGSRLALAEWRPRPGVVLDGQPGLCRAWLQQRAGGHFCSETVEGHRLQVVARFHTLEQCCQRYGAVMHGALVGNVLFNSDVPRQGMGEQLLALPVPAAVTQIEGQLRGQRWQGNQQAEQGYPRTLGKGQCWVNRTTG</sequence>
<proteinExistence type="predicted"/>
<evidence type="ECO:0000313" key="1">
    <source>
        <dbReference type="EMBL" id="PAV69877.1"/>
    </source>
</evidence>
<comment type="caution">
    <text evidence="1">The sequence shown here is derived from an EMBL/GenBank/DDBJ whole genome shotgun (WGS) entry which is preliminary data.</text>
</comment>
<dbReference type="Proteomes" id="UP000218231">
    <property type="component" value="Unassembled WGS sequence"/>
</dbReference>
<name>A0A2A2K7B2_9BILA</name>
<accession>A0A2A2K7B2</accession>
<protein>
    <submittedName>
        <fullName evidence="1">Uncharacterized protein</fullName>
    </submittedName>
</protein>
<evidence type="ECO:0000313" key="2">
    <source>
        <dbReference type="Proteomes" id="UP000218231"/>
    </source>
</evidence>
<gene>
    <name evidence="1" type="ORF">WR25_24152</name>
</gene>
<organism evidence="1 2">
    <name type="scientific">Diploscapter pachys</name>
    <dbReference type="NCBI Taxonomy" id="2018661"/>
    <lineage>
        <taxon>Eukaryota</taxon>
        <taxon>Metazoa</taxon>
        <taxon>Ecdysozoa</taxon>
        <taxon>Nematoda</taxon>
        <taxon>Chromadorea</taxon>
        <taxon>Rhabditida</taxon>
        <taxon>Rhabditina</taxon>
        <taxon>Rhabditomorpha</taxon>
        <taxon>Rhabditoidea</taxon>
        <taxon>Rhabditidae</taxon>
        <taxon>Diploscapter</taxon>
    </lineage>
</organism>
<keyword evidence="2" id="KW-1185">Reference proteome</keyword>
<dbReference type="AlphaFoldDB" id="A0A2A2K7B2"/>